<dbReference type="Pfam" id="PF04127">
    <property type="entry name" value="DFP"/>
    <property type="match status" value="1"/>
</dbReference>
<comment type="cofactor">
    <cofactor evidence="3">
        <name>FMN</name>
        <dbReference type="ChEBI" id="CHEBI:58210"/>
    </cofactor>
    <text evidence="3">Binds 1 FMN per subunit.</text>
</comment>
<comment type="function">
    <text evidence="4">Catalyzes two steps in the biosynthesis of coenzyme A. In the first step cysteine is conjugated to 4'-phosphopantothenate to form 4-phosphopantothenoylcysteine, in the latter compound is decarboxylated to form 4'-phosphopantotheine.</text>
</comment>
<dbReference type="GO" id="GO:0071513">
    <property type="term" value="C:phosphopantothenoylcysteine decarboxylase complex"/>
    <property type="evidence" value="ECO:0007669"/>
    <property type="project" value="TreeGrafter"/>
</dbReference>
<evidence type="ECO:0000259" key="5">
    <source>
        <dbReference type="Pfam" id="PF02441"/>
    </source>
</evidence>
<dbReference type="InterPro" id="IPR035929">
    <property type="entry name" value="CoaB-like_sf"/>
</dbReference>
<keyword evidence="3" id="KW-0479">Metal-binding</keyword>
<feature type="binding site" evidence="3">
    <location>
        <position position="327"/>
    </location>
    <ligand>
        <name>CTP</name>
        <dbReference type="ChEBI" id="CHEBI:37563"/>
    </ligand>
</feature>
<dbReference type="Pfam" id="PF02441">
    <property type="entry name" value="Flavoprotein"/>
    <property type="match status" value="1"/>
</dbReference>
<dbReference type="EMBL" id="PSNW01000005">
    <property type="protein sequence ID" value="PPE73926.1"/>
    <property type="molecule type" value="Genomic_DNA"/>
</dbReference>
<keyword evidence="8" id="KW-1185">Reference proteome</keyword>
<keyword evidence="3" id="KW-0511">Multifunctional enzyme</keyword>
<sequence length="404" mass="42945">MQTNEPRLDGRRILLGVTGGIAAYKAADLVRRLMDAGAEVQVAMTASATEFVRPLTFQALSGRDVRTELFDPAAEAAMGHIELARWPDAIVVAPASADFLARLASGMANDLLTTLCLATDRPILVAPAMNRLMWANPATQANIATLRQRGIRTVGPGAGFQACGETGEGRMSEPLDIREAVLRLFGDGPLRGVKAVVTAGPTREAIDPVRFITNRSSGKMGYAVAAALARLGASVTLVSGPTQLAAPAGVQRASVETAAEMLAASREAVAGAQLFVGAAAVADYRMDTVAEQKIKKSSDAMELRLVKNPDILATLRQENPKLFIVGFAAETEKLEEHARGKLERKQLDLIAANLVGNGKAFDRDDNQLSVYWKGGGQELAPAHKHDLARDLARLIADRYTATTA</sequence>
<comment type="catalytic activity">
    <reaction evidence="3 4">
        <text>(R)-4'-phosphopantothenate + L-cysteine + CTP = N-[(R)-4-phosphopantothenoyl]-L-cysteine + CMP + diphosphate + H(+)</text>
        <dbReference type="Rhea" id="RHEA:19397"/>
        <dbReference type="ChEBI" id="CHEBI:10986"/>
        <dbReference type="ChEBI" id="CHEBI:15378"/>
        <dbReference type="ChEBI" id="CHEBI:33019"/>
        <dbReference type="ChEBI" id="CHEBI:35235"/>
        <dbReference type="ChEBI" id="CHEBI:37563"/>
        <dbReference type="ChEBI" id="CHEBI:59458"/>
        <dbReference type="ChEBI" id="CHEBI:60377"/>
        <dbReference type="EC" id="6.3.2.5"/>
    </reaction>
</comment>
<dbReference type="Gene3D" id="3.40.50.1950">
    <property type="entry name" value="Flavin prenyltransferase-like"/>
    <property type="match status" value="1"/>
</dbReference>
<dbReference type="Gene3D" id="3.40.50.10300">
    <property type="entry name" value="CoaB-like"/>
    <property type="match status" value="1"/>
</dbReference>
<evidence type="ECO:0000313" key="7">
    <source>
        <dbReference type="EMBL" id="PPE73926.1"/>
    </source>
</evidence>
<dbReference type="InterPro" id="IPR003382">
    <property type="entry name" value="Flavoprotein"/>
</dbReference>
<dbReference type="Proteomes" id="UP000238220">
    <property type="component" value="Unassembled WGS sequence"/>
</dbReference>
<feature type="region of interest" description="Phosphopantothenate--cysteine ligase" evidence="3">
    <location>
        <begin position="195"/>
        <end position="404"/>
    </location>
</feature>
<feature type="region of interest" description="Phosphopantothenoylcysteine decarboxylase" evidence="3">
    <location>
        <begin position="1"/>
        <end position="194"/>
    </location>
</feature>
<dbReference type="EC" id="4.1.1.36" evidence="3"/>
<comment type="caution">
    <text evidence="7">The sequence shown here is derived from an EMBL/GenBank/DDBJ whole genome shotgun (WGS) entry which is preliminary data.</text>
</comment>
<feature type="binding site" evidence="3">
    <location>
        <begin position="309"/>
        <end position="312"/>
    </location>
    <ligand>
        <name>CTP</name>
        <dbReference type="ChEBI" id="CHEBI:37563"/>
    </ligand>
</feature>
<dbReference type="InterPro" id="IPR007085">
    <property type="entry name" value="DNA/pantothenate-metab_flavo_C"/>
</dbReference>
<feature type="binding site" evidence="3">
    <location>
        <position position="345"/>
    </location>
    <ligand>
        <name>CTP</name>
        <dbReference type="ChEBI" id="CHEBI:37563"/>
    </ligand>
</feature>
<dbReference type="InterPro" id="IPR005252">
    <property type="entry name" value="CoaBC"/>
</dbReference>
<dbReference type="OrthoDB" id="9802554at2"/>
<keyword evidence="3 4" id="KW-0285">Flavoprotein</keyword>
<gene>
    <name evidence="3 7" type="primary">coaBC</name>
    <name evidence="7" type="ORF">C3942_11045</name>
</gene>
<dbReference type="RefSeq" id="WP_104230440.1">
    <property type="nucleotide sequence ID" value="NZ_PSNW01000005.1"/>
</dbReference>
<comment type="similarity">
    <text evidence="3 4">In the C-terminal section; belongs to the PPC synthetase family.</text>
</comment>
<feature type="binding site" evidence="3">
    <location>
        <position position="283"/>
    </location>
    <ligand>
        <name>CTP</name>
        <dbReference type="ChEBI" id="CHEBI:37563"/>
    </ligand>
</feature>
<feature type="binding site" evidence="3">
    <location>
        <position position="293"/>
    </location>
    <ligand>
        <name>CTP</name>
        <dbReference type="ChEBI" id="CHEBI:37563"/>
    </ligand>
</feature>
<comment type="catalytic activity">
    <reaction evidence="3 4">
        <text>N-[(R)-4-phosphopantothenoyl]-L-cysteine + H(+) = (R)-4'-phosphopantetheine + CO2</text>
        <dbReference type="Rhea" id="RHEA:16793"/>
        <dbReference type="ChEBI" id="CHEBI:15378"/>
        <dbReference type="ChEBI" id="CHEBI:16526"/>
        <dbReference type="ChEBI" id="CHEBI:59458"/>
        <dbReference type="ChEBI" id="CHEBI:61723"/>
        <dbReference type="EC" id="4.1.1.36"/>
    </reaction>
</comment>
<reference evidence="7 8" key="1">
    <citation type="submission" date="2018-02" db="EMBL/GenBank/DDBJ databases">
        <title>Genome sequencing of Solimonas sp. HR-BB.</title>
        <authorList>
            <person name="Lee Y."/>
            <person name="Jeon C.O."/>
        </authorList>
    </citation>
    <scope>NUCLEOTIDE SEQUENCE [LARGE SCALE GENOMIC DNA]</scope>
    <source>
        <strain evidence="7 8">HR-BB</strain>
    </source>
</reference>
<feature type="binding site" evidence="3">
    <location>
        <position position="341"/>
    </location>
    <ligand>
        <name>CTP</name>
        <dbReference type="ChEBI" id="CHEBI:37563"/>
    </ligand>
</feature>
<dbReference type="GO" id="GO:0010181">
    <property type="term" value="F:FMN binding"/>
    <property type="evidence" value="ECO:0007669"/>
    <property type="project" value="UniProtKB-UniRule"/>
</dbReference>
<dbReference type="SUPFAM" id="SSF102645">
    <property type="entry name" value="CoaB-like"/>
    <property type="match status" value="1"/>
</dbReference>
<accession>A0A2S5TFZ7</accession>
<comment type="pathway">
    <text evidence="3 4">Cofactor biosynthesis; coenzyme A biosynthesis; CoA from (R)-pantothenate: step 3/5.</text>
</comment>
<dbReference type="HAMAP" id="MF_02225">
    <property type="entry name" value="CoaBC"/>
    <property type="match status" value="1"/>
</dbReference>
<evidence type="ECO:0000256" key="3">
    <source>
        <dbReference type="HAMAP-Rule" id="MF_02225"/>
    </source>
</evidence>
<keyword evidence="2 3" id="KW-0456">Lyase</keyword>
<dbReference type="GO" id="GO:0046872">
    <property type="term" value="F:metal ion binding"/>
    <property type="evidence" value="ECO:0007669"/>
    <property type="project" value="UniProtKB-KW"/>
</dbReference>
<keyword evidence="3" id="KW-0460">Magnesium</keyword>
<comment type="cofactor">
    <cofactor evidence="3">
        <name>Mg(2+)</name>
        <dbReference type="ChEBI" id="CHEBI:18420"/>
    </cofactor>
</comment>
<dbReference type="GO" id="GO:0015937">
    <property type="term" value="P:coenzyme A biosynthetic process"/>
    <property type="evidence" value="ECO:0007669"/>
    <property type="project" value="UniProtKB-UniRule"/>
</dbReference>
<evidence type="ECO:0000313" key="8">
    <source>
        <dbReference type="Proteomes" id="UP000238220"/>
    </source>
</evidence>
<proteinExistence type="inferred from homology"/>
<dbReference type="InterPro" id="IPR036551">
    <property type="entry name" value="Flavin_trans-like"/>
</dbReference>
<evidence type="ECO:0000256" key="2">
    <source>
        <dbReference type="ARBA" id="ARBA00023239"/>
    </source>
</evidence>
<evidence type="ECO:0000256" key="1">
    <source>
        <dbReference type="ARBA" id="ARBA00022793"/>
    </source>
</evidence>
<organism evidence="7 8">
    <name type="scientific">Solimonas fluminis</name>
    <dbReference type="NCBI Taxonomy" id="2086571"/>
    <lineage>
        <taxon>Bacteria</taxon>
        <taxon>Pseudomonadati</taxon>
        <taxon>Pseudomonadota</taxon>
        <taxon>Gammaproteobacteria</taxon>
        <taxon>Nevskiales</taxon>
        <taxon>Nevskiaceae</taxon>
        <taxon>Solimonas</taxon>
    </lineage>
</organism>
<keyword evidence="3 4" id="KW-0436">Ligase</keyword>
<evidence type="ECO:0000256" key="4">
    <source>
        <dbReference type="RuleBase" id="RU364078"/>
    </source>
</evidence>
<keyword evidence="3 4" id="KW-0288">FMN</keyword>
<dbReference type="GO" id="GO:0015941">
    <property type="term" value="P:pantothenate catabolic process"/>
    <property type="evidence" value="ECO:0007669"/>
    <property type="project" value="InterPro"/>
</dbReference>
<feature type="domain" description="Flavoprotein" evidence="5">
    <location>
        <begin position="12"/>
        <end position="183"/>
    </location>
</feature>
<dbReference type="UniPathway" id="UPA00241">
    <property type="reaction ID" value="UER00353"/>
</dbReference>
<comment type="function">
    <text evidence="3">Catalyzes two sequential steps in the biosynthesis of coenzyme A. In the first step cysteine is conjugated to 4'-phosphopantothenate to form 4-phosphopantothenoylcysteine. In the second step the latter compound is decarboxylated to form 4'-phosphopantotheine.</text>
</comment>
<comment type="caution">
    <text evidence="3">Lacks conserved residue(s) required for the propagation of feature annotation.</text>
</comment>
<feature type="domain" description="DNA/pantothenate metabolism flavoprotein C-terminal" evidence="6">
    <location>
        <begin position="190"/>
        <end position="397"/>
    </location>
</feature>
<comment type="pathway">
    <text evidence="3 4">Cofactor biosynthesis; coenzyme A biosynthesis; CoA from (R)-pantothenate: step 2/5.</text>
</comment>
<dbReference type="GO" id="GO:0004632">
    <property type="term" value="F:phosphopantothenate--cysteine ligase activity"/>
    <property type="evidence" value="ECO:0007669"/>
    <property type="project" value="UniProtKB-UniRule"/>
</dbReference>
<protein>
    <recommendedName>
        <fullName evidence="3">Coenzyme A biosynthesis bifunctional protein CoaBC</fullName>
    </recommendedName>
    <alternativeName>
        <fullName evidence="3">DNA/pantothenate metabolism flavoprotein</fullName>
    </alternativeName>
    <alternativeName>
        <fullName evidence="3">Phosphopantothenoylcysteine synthetase/decarboxylase</fullName>
        <shortName evidence="3">PPCS-PPCDC</shortName>
    </alternativeName>
    <domain>
        <recommendedName>
            <fullName evidence="3">Phosphopantothenoylcysteine decarboxylase</fullName>
            <shortName evidence="3">PPC decarboxylase</shortName>
            <shortName evidence="3">PPC-DC</shortName>
            <ecNumber evidence="3">4.1.1.36</ecNumber>
        </recommendedName>
        <alternativeName>
            <fullName evidence="3">CoaC</fullName>
        </alternativeName>
    </domain>
    <domain>
        <recommendedName>
            <fullName evidence="3">Phosphopantothenate--cysteine ligase</fullName>
            <ecNumber evidence="3">6.3.2.5</ecNumber>
        </recommendedName>
        <alternativeName>
            <fullName evidence="3">CoaB</fullName>
        </alternativeName>
        <alternativeName>
            <fullName evidence="3">Phosphopantothenoylcysteine synthetase</fullName>
            <shortName evidence="3">PPC synthetase</shortName>
            <shortName evidence="3">PPC-S</shortName>
        </alternativeName>
    </domain>
</protein>
<keyword evidence="1 3" id="KW-0210">Decarboxylase</keyword>
<comment type="similarity">
    <text evidence="3 4">In the N-terminal section; belongs to the HFCD (homo-oligomeric flavin containing Cys decarboxylase) superfamily.</text>
</comment>
<evidence type="ECO:0000259" key="6">
    <source>
        <dbReference type="Pfam" id="PF04127"/>
    </source>
</evidence>
<dbReference type="PANTHER" id="PTHR14359">
    <property type="entry name" value="HOMO-OLIGOMERIC FLAVIN CONTAINING CYS DECARBOXYLASE FAMILY"/>
    <property type="match status" value="1"/>
</dbReference>
<feature type="active site" description="Proton donor" evidence="3">
    <location>
        <position position="163"/>
    </location>
</feature>
<dbReference type="PANTHER" id="PTHR14359:SF6">
    <property type="entry name" value="PHOSPHOPANTOTHENOYLCYSTEINE DECARBOXYLASE"/>
    <property type="match status" value="1"/>
</dbReference>
<dbReference type="EC" id="6.3.2.5" evidence="3"/>
<dbReference type="NCBIfam" id="TIGR00521">
    <property type="entry name" value="coaBC_dfp"/>
    <property type="match status" value="1"/>
</dbReference>
<dbReference type="SUPFAM" id="SSF52507">
    <property type="entry name" value="Homo-oligomeric flavin-containing Cys decarboxylases, HFCD"/>
    <property type="match status" value="1"/>
</dbReference>
<dbReference type="GO" id="GO:0004633">
    <property type="term" value="F:phosphopantothenoylcysteine decarboxylase activity"/>
    <property type="evidence" value="ECO:0007669"/>
    <property type="project" value="UniProtKB-UniRule"/>
</dbReference>
<dbReference type="AlphaFoldDB" id="A0A2S5TFZ7"/>
<name>A0A2S5TFZ7_9GAMM</name>